<dbReference type="Gene3D" id="3.40.50.300">
    <property type="entry name" value="P-loop containing nucleotide triphosphate hydrolases"/>
    <property type="match status" value="1"/>
</dbReference>
<feature type="compositionally biased region" description="Basic and acidic residues" evidence="1">
    <location>
        <begin position="452"/>
        <end position="476"/>
    </location>
</feature>
<feature type="region of interest" description="Disordered" evidence="1">
    <location>
        <begin position="410"/>
        <end position="596"/>
    </location>
</feature>
<dbReference type="Pfam" id="PF01656">
    <property type="entry name" value="CbiA"/>
    <property type="match status" value="1"/>
</dbReference>
<dbReference type="InterPro" id="IPR050678">
    <property type="entry name" value="DNA_Partitioning_ATPase"/>
</dbReference>
<dbReference type="PANTHER" id="PTHR13696">
    <property type="entry name" value="P-LOOP CONTAINING NUCLEOSIDE TRIPHOSPHATE HYDROLASE"/>
    <property type="match status" value="1"/>
</dbReference>
<feature type="compositionally biased region" description="Low complexity" evidence="1">
    <location>
        <begin position="528"/>
        <end position="538"/>
    </location>
</feature>
<protein>
    <recommendedName>
        <fullName evidence="2">CobQ/CobB/MinD/ParA nucleotide binding domain-containing protein</fullName>
    </recommendedName>
</protein>
<feature type="compositionally biased region" description="Basic and acidic residues" evidence="1">
    <location>
        <begin position="544"/>
        <end position="554"/>
    </location>
</feature>
<keyword evidence="4" id="KW-1185">Reference proteome</keyword>
<dbReference type="InterPro" id="IPR027417">
    <property type="entry name" value="P-loop_NTPase"/>
</dbReference>
<feature type="compositionally biased region" description="Basic and acidic residues" evidence="1">
    <location>
        <begin position="583"/>
        <end position="596"/>
    </location>
</feature>
<dbReference type="SUPFAM" id="SSF52540">
    <property type="entry name" value="P-loop containing nucleoside triphosphate hydrolases"/>
    <property type="match status" value="1"/>
</dbReference>
<dbReference type="Proteomes" id="UP000054558">
    <property type="component" value="Unassembled WGS sequence"/>
</dbReference>
<reference evidence="3 4" key="1">
    <citation type="journal article" date="2014" name="Nat. Commun.">
        <title>Klebsormidium flaccidum genome reveals primary factors for plant terrestrial adaptation.</title>
        <authorList>
            <person name="Hori K."/>
            <person name="Maruyama F."/>
            <person name="Fujisawa T."/>
            <person name="Togashi T."/>
            <person name="Yamamoto N."/>
            <person name="Seo M."/>
            <person name="Sato S."/>
            <person name="Yamada T."/>
            <person name="Mori H."/>
            <person name="Tajima N."/>
            <person name="Moriyama T."/>
            <person name="Ikeuchi M."/>
            <person name="Watanabe M."/>
            <person name="Wada H."/>
            <person name="Kobayashi K."/>
            <person name="Saito M."/>
            <person name="Masuda T."/>
            <person name="Sasaki-Sekimoto Y."/>
            <person name="Mashiguchi K."/>
            <person name="Awai K."/>
            <person name="Shimojima M."/>
            <person name="Masuda S."/>
            <person name="Iwai M."/>
            <person name="Nobusawa T."/>
            <person name="Narise T."/>
            <person name="Kondo S."/>
            <person name="Saito H."/>
            <person name="Sato R."/>
            <person name="Murakawa M."/>
            <person name="Ihara Y."/>
            <person name="Oshima-Yamada Y."/>
            <person name="Ohtaka K."/>
            <person name="Satoh M."/>
            <person name="Sonobe K."/>
            <person name="Ishii M."/>
            <person name="Ohtani R."/>
            <person name="Kanamori-Sato M."/>
            <person name="Honoki R."/>
            <person name="Miyazaki D."/>
            <person name="Mochizuki H."/>
            <person name="Umetsu J."/>
            <person name="Higashi K."/>
            <person name="Shibata D."/>
            <person name="Kamiya Y."/>
            <person name="Sato N."/>
            <person name="Nakamura Y."/>
            <person name="Tabata S."/>
            <person name="Ida S."/>
            <person name="Kurokawa K."/>
            <person name="Ohta H."/>
        </authorList>
    </citation>
    <scope>NUCLEOTIDE SEQUENCE [LARGE SCALE GENOMIC DNA]</scope>
    <source>
        <strain evidence="3 4">NIES-2285</strain>
    </source>
</reference>
<dbReference type="OMA" id="PIACIKP"/>
<feature type="region of interest" description="Disordered" evidence="1">
    <location>
        <begin position="136"/>
        <end position="157"/>
    </location>
</feature>
<dbReference type="OrthoDB" id="1902922at2759"/>
<sequence>MPVVSTHVFVNHKGGVGKSTLCYHLATAYAKNHPDEKVLVLDFTEVGDVSEFFLGGAHNQRGKRRQRAIAPVVSATSYLLKALAQAIPKFQLTDDVQEDEKVLAALLGALPQPKKASSGDPPPGPFSQEIAFSQEITDSQKDSEEGGEESGTSTHHEVGRMVSIERYAIPLCKANARLPENLFLCPSGGDAVKSIRFSETQRRDICEVLNKSYEQLEGSWKLFIDTDSDKSSYAYAEIALGVADYAVVPLHADVTDFYRVRALMMHMCDLMKVNACKARVQQILWNQLTGRFNRELDPEEGLAKGPFIPLKAEQDMIATLDALFYKLGRDYPELFVLPPGGDIDQKKFATLTSVCVRNFGTVNVASKDTGVPIPVIQPGIFHGSYQQYVLGVNTVHNQKVNIDEVVEGLSMTPRGDERQQAENAAHTRTRAEEPAEEEPTGVQTRSAAAEGGSKRQAERPPETENDVAQKRGRENEPTEEETVGVQTRNGGSKQQPEGSPGMGNGVARKRGREEESTEEERIGVQTRSASAEAGAEGSPGTDEDAVHKRGREEESTGEEQTGVQTRSAGSQRQAEGYPETDEDAARKGADVRKRRR</sequence>
<accession>A0A0U9HKS6</accession>
<feature type="compositionally biased region" description="Basic and acidic residues" evidence="1">
    <location>
        <begin position="511"/>
        <end position="522"/>
    </location>
</feature>
<organism evidence="3 4">
    <name type="scientific">Klebsormidium nitens</name>
    <name type="common">Green alga</name>
    <name type="synonym">Ulothrix nitens</name>
    <dbReference type="NCBI Taxonomy" id="105231"/>
    <lineage>
        <taxon>Eukaryota</taxon>
        <taxon>Viridiplantae</taxon>
        <taxon>Streptophyta</taxon>
        <taxon>Klebsormidiophyceae</taxon>
        <taxon>Klebsormidiales</taxon>
        <taxon>Klebsormidiaceae</taxon>
        <taxon>Klebsormidium</taxon>
    </lineage>
</organism>
<dbReference type="EMBL" id="DF236979">
    <property type="protein sequence ID" value="GAQ79437.1"/>
    <property type="molecule type" value="Genomic_DNA"/>
</dbReference>
<dbReference type="AlphaFoldDB" id="A0A0U9HKS6"/>
<name>A0A0U9HKS6_KLENI</name>
<proteinExistence type="predicted"/>
<feature type="compositionally biased region" description="Polar residues" evidence="1">
    <location>
        <begin position="558"/>
        <end position="573"/>
    </location>
</feature>
<feature type="compositionally biased region" description="Polar residues" evidence="1">
    <location>
        <begin position="484"/>
        <end position="497"/>
    </location>
</feature>
<dbReference type="InterPro" id="IPR002586">
    <property type="entry name" value="CobQ/CobB/MinD/ParA_Nub-bd_dom"/>
</dbReference>
<evidence type="ECO:0000313" key="4">
    <source>
        <dbReference type="Proteomes" id="UP000054558"/>
    </source>
</evidence>
<evidence type="ECO:0000259" key="2">
    <source>
        <dbReference type="Pfam" id="PF01656"/>
    </source>
</evidence>
<gene>
    <name evidence="3" type="ORF">KFL_000300350</name>
</gene>
<feature type="domain" description="CobQ/CobB/MinD/ParA nucleotide binding" evidence="2">
    <location>
        <begin position="8"/>
        <end position="98"/>
    </location>
</feature>
<evidence type="ECO:0000313" key="3">
    <source>
        <dbReference type="EMBL" id="GAQ79437.1"/>
    </source>
</evidence>
<evidence type="ECO:0000256" key="1">
    <source>
        <dbReference type="SAM" id="MobiDB-lite"/>
    </source>
</evidence>
<dbReference type="PANTHER" id="PTHR13696:SF52">
    <property type="entry name" value="PARA FAMILY PROTEIN CT_582"/>
    <property type="match status" value="1"/>
</dbReference>